<proteinExistence type="predicted"/>
<dbReference type="RefSeq" id="WP_310944163.1">
    <property type="nucleotide sequence ID" value="NZ_JARUIS010000025.1"/>
</dbReference>
<name>A0AAE4FMV3_CLOSG</name>
<evidence type="ECO:0000313" key="2">
    <source>
        <dbReference type="Proteomes" id="UP001182303"/>
    </source>
</evidence>
<protein>
    <submittedName>
        <fullName evidence="1">Uncharacterized protein</fullName>
    </submittedName>
</protein>
<sequence>MYLNNKLLYRNYQLNSNNIYKSNNTFNNNSNKRQINIHTHLEKYIHEDFKELKFENNVIDIKNGVNYKIKTLMHGYSEVKFQNNRAKWLFAEAYPDVVASEFFQEDEFIDINRTNDLVGYLTSNNSIDDKLNLIRIFFPKSEEVGARLQNLGLKVGTFQIKGDSEKLFLDTNGWIFKEDELEGYRQAYLERNFFEWGHDKKTKFMIDGKEFHLDSTGHLNIPEGTICTPARVKIIN</sequence>
<reference evidence="1" key="1">
    <citation type="submission" date="2023-04" db="EMBL/GenBank/DDBJ databases">
        <title>Assessment of the microbiological origin of a defect in Grana Padano cheese.</title>
        <authorList>
            <person name="Zago M."/>
            <person name="Rossetti L."/>
            <person name="Bonvini B."/>
            <person name="Carminati D."/>
            <person name="Giraffa G."/>
        </authorList>
    </citation>
    <scope>NUCLEOTIDE SEQUENCE</scope>
    <source>
        <strain evidence="1">4990</strain>
    </source>
</reference>
<accession>A0AAE4FMV3</accession>
<dbReference type="AlphaFoldDB" id="A0AAE4FMV3"/>
<gene>
    <name evidence="1" type="ORF">P9J83_14425</name>
</gene>
<dbReference type="Proteomes" id="UP001182303">
    <property type="component" value="Unassembled WGS sequence"/>
</dbReference>
<organism evidence="1 2">
    <name type="scientific">Clostridium sporogenes</name>
    <dbReference type="NCBI Taxonomy" id="1509"/>
    <lineage>
        <taxon>Bacteria</taxon>
        <taxon>Bacillati</taxon>
        <taxon>Bacillota</taxon>
        <taxon>Clostridia</taxon>
        <taxon>Eubacteriales</taxon>
        <taxon>Clostridiaceae</taxon>
        <taxon>Clostridium</taxon>
    </lineage>
</organism>
<evidence type="ECO:0000313" key="1">
    <source>
        <dbReference type="EMBL" id="MDS1004683.1"/>
    </source>
</evidence>
<dbReference type="EMBL" id="JARUIS010000025">
    <property type="protein sequence ID" value="MDS1004683.1"/>
    <property type="molecule type" value="Genomic_DNA"/>
</dbReference>
<comment type="caution">
    <text evidence="1">The sequence shown here is derived from an EMBL/GenBank/DDBJ whole genome shotgun (WGS) entry which is preliminary data.</text>
</comment>